<organism evidence="1 2">
    <name type="scientific">Paramuricea clavata</name>
    <name type="common">Red gorgonian</name>
    <name type="synonym">Violescent sea-whip</name>
    <dbReference type="NCBI Taxonomy" id="317549"/>
    <lineage>
        <taxon>Eukaryota</taxon>
        <taxon>Metazoa</taxon>
        <taxon>Cnidaria</taxon>
        <taxon>Anthozoa</taxon>
        <taxon>Octocorallia</taxon>
        <taxon>Malacalcyonacea</taxon>
        <taxon>Plexauridae</taxon>
        <taxon>Paramuricea</taxon>
    </lineage>
</organism>
<comment type="caution">
    <text evidence="1">The sequence shown here is derived from an EMBL/GenBank/DDBJ whole genome shotgun (WGS) entry which is preliminary data.</text>
</comment>
<keyword evidence="2" id="KW-1185">Reference proteome</keyword>
<reference evidence="1" key="1">
    <citation type="submission" date="2020-04" db="EMBL/GenBank/DDBJ databases">
        <authorList>
            <person name="Alioto T."/>
            <person name="Alioto T."/>
            <person name="Gomez Garrido J."/>
        </authorList>
    </citation>
    <scope>NUCLEOTIDE SEQUENCE</scope>
    <source>
        <strain evidence="1">A484AB</strain>
    </source>
</reference>
<dbReference type="GO" id="GO:0006302">
    <property type="term" value="P:double-strand break repair"/>
    <property type="evidence" value="ECO:0007669"/>
    <property type="project" value="TreeGrafter"/>
</dbReference>
<dbReference type="GO" id="GO:0005634">
    <property type="term" value="C:nucleus"/>
    <property type="evidence" value="ECO:0007669"/>
    <property type="project" value="TreeGrafter"/>
</dbReference>
<dbReference type="GO" id="GO:0000723">
    <property type="term" value="P:telomere maintenance"/>
    <property type="evidence" value="ECO:0007669"/>
    <property type="project" value="TreeGrafter"/>
</dbReference>
<dbReference type="SUPFAM" id="SSF56112">
    <property type="entry name" value="Protein kinase-like (PK-like)"/>
    <property type="match status" value="1"/>
</dbReference>
<dbReference type="PROSITE" id="PS50290">
    <property type="entry name" value="PI3_4_KINASE_3"/>
    <property type="match status" value="1"/>
</dbReference>
<dbReference type="EMBL" id="CACRXK020028615">
    <property type="protein sequence ID" value="CAB4041620.1"/>
    <property type="molecule type" value="Genomic_DNA"/>
</dbReference>
<sequence>MPFRLTRQICDLMVPLRESGQLQSTMVFTMRALRNNHEILLNTMDVFIKEPLLDWHNFARKQAEKQKLNLDDMTDQAWYPKEKIKSAKRKLKGDNPAEIMKLDLTLGHEKAEHYKAMLSVLLGDEQCNQRAKPYDGTVENQVACLIDQATDPNLLGRTYHGWEPWV</sequence>
<accession>A0A6S7KHS0</accession>
<keyword evidence="1" id="KW-0808">Transferase</keyword>
<dbReference type="InterPro" id="IPR011009">
    <property type="entry name" value="Kinase-like_dom_sf"/>
</dbReference>
<dbReference type="SMART" id="SM01343">
    <property type="entry name" value="FATC"/>
    <property type="match status" value="1"/>
</dbReference>
<protein>
    <submittedName>
        <fullName evidence="1">DNA-dependent kinase catalytic subunit</fullName>
    </submittedName>
</protein>
<dbReference type="InterPro" id="IPR000403">
    <property type="entry name" value="PI3/4_kinase_cat_dom"/>
</dbReference>
<keyword evidence="1" id="KW-0418">Kinase</keyword>
<dbReference type="Pfam" id="PF00454">
    <property type="entry name" value="PI3_PI4_kinase"/>
    <property type="match status" value="1"/>
</dbReference>
<dbReference type="GO" id="GO:0004674">
    <property type="term" value="F:protein serine/threonine kinase activity"/>
    <property type="evidence" value="ECO:0007669"/>
    <property type="project" value="TreeGrafter"/>
</dbReference>
<dbReference type="InterPro" id="IPR003152">
    <property type="entry name" value="FATC_dom"/>
</dbReference>
<dbReference type="Pfam" id="PF02260">
    <property type="entry name" value="FATC"/>
    <property type="match status" value="1"/>
</dbReference>
<evidence type="ECO:0000313" key="1">
    <source>
        <dbReference type="EMBL" id="CAB4041620.1"/>
    </source>
</evidence>
<name>A0A6S7KHS0_PARCT</name>
<dbReference type="PANTHER" id="PTHR11139">
    <property type="entry name" value="ATAXIA TELANGIECTASIA MUTATED ATM -RELATED"/>
    <property type="match status" value="1"/>
</dbReference>
<dbReference type="OrthoDB" id="381190at2759"/>
<dbReference type="PANTHER" id="PTHR11139:SF68">
    <property type="entry name" value="DNA-DEPENDENT PROTEIN KINASE CATALYTIC SUBUNIT"/>
    <property type="match status" value="1"/>
</dbReference>
<dbReference type="InterPro" id="IPR050517">
    <property type="entry name" value="DDR_Repair_Kinase"/>
</dbReference>
<proteinExistence type="predicted"/>
<evidence type="ECO:0000313" key="2">
    <source>
        <dbReference type="Proteomes" id="UP001152795"/>
    </source>
</evidence>
<dbReference type="PROSITE" id="PS51190">
    <property type="entry name" value="FATC"/>
    <property type="match status" value="1"/>
</dbReference>
<dbReference type="AlphaFoldDB" id="A0A6S7KHS0"/>
<dbReference type="Proteomes" id="UP001152795">
    <property type="component" value="Unassembled WGS sequence"/>
</dbReference>
<dbReference type="Gene3D" id="1.10.1070.11">
    <property type="entry name" value="Phosphatidylinositol 3-/4-kinase, catalytic domain"/>
    <property type="match status" value="1"/>
</dbReference>
<dbReference type="InterPro" id="IPR036940">
    <property type="entry name" value="PI3/4_kinase_cat_sf"/>
</dbReference>
<gene>
    <name evidence="1" type="ORF">PACLA_8A054155</name>
</gene>